<dbReference type="PANTHER" id="PTHR35525">
    <property type="entry name" value="BLL6575 PROTEIN"/>
    <property type="match status" value="1"/>
</dbReference>
<comment type="caution">
    <text evidence="2">The sequence shown here is derived from an EMBL/GenBank/DDBJ whole genome shotgun (WGS) entry which is preliminary data.</text>
</comment>
<sequence>MLFTHDTEVALAAAAALVNTMPGSVPGDSDPDRLTTLDELESLYRDQGWTGRLDRDAAELAAVRALRPRLRAFWELDEPGVVALVNELLGEARAVPQLVDHDGLGWHVHATPADAPLAQRMAVEAAIAVIDVVRAGELARLRVCEAADCDDVVVDLSRNRSRRFCEGGCAARAHTAAYRARRAGRLTADA</sequence>
<proteinExistence type="predicted"/>
<dbReference type="InterPro" id="IPR010852">
    <property type="entry name" value="ABATE"/>
</dbReference>
<reference evidence="2 3" key="1">
    <citation type="journal article" date="2019" name="Int. J. Syst. Evol. Microbiol.">
        <title>The Global Catalogue of Microorganisms (GCM) 10K type strain sequencing project: providing services to taxonomists for standard genome sequencing and annotation.</title>
        <authorList>
            <consortium name="The Broad Institute Genomics Platform"/>
            <consortium name="The Broad Institute Genome Sequencing Center for Infectious Disease"/>
            <person name="Wu L."/>
            <person name="Ma J."/>
        </authorList>
    </citation>
    <scope>NUCLEOTIDE SEQUENCE [LARGE SCALE GENOMIC DNA]</scope>
    <source>
        <strain evidence="2 3">JCM 15628</strain>
    </source>
</reference>
<keyword evidence="3" id="KW-1185">Reference proteome</keyword>
<dbReference type="PANTHER" id="PTHR35525:SF3">
    <property type="entry name" value="BLL6575 PROTEIN"/>
    <property type="match status" value="1"/>
</dbReference>
<dbReference type="Proteomes" id="UP001500013">
    <property type="component" value="Unassembled WGS sequence"/>
</dbReference>
<organism evidence="2 3">
    <name type="scientific">Terrabacter lapilli</name>
    <dbReference type="NCBI Taxonomy" id="436231"/>
    <lineage>
        <taxon>Bacteria</taxon>
        <taxon>Bacillati</taxon>
        <taxon>Actinomycetota</taxon>
        <taxon>Actinomycetes</taxon>
        <taxon>Micrococcales</taxon>
        <taxon>Intrasporangiaceae</taxon>
        <taxon>Terrabacter</taxon>
    </lineage>
</organism>
<dbReference type="Gene3D" id="1.10.3300.10">
    <property type="entry name" value="Jann2411-like domain"/>
    <property type="match status" value="1"/>
</dbReference>
<dbReference type="SUPFAM" id="SSF160904">
    <property type="entry name" value="Jann2411-like"/>
    <property type="match status" value="1"/>
</dbReference>
<gene>
    <name evidence="2" type="ORF">GCM10009817_00290</name>
</gene>
<evidence type="ECO:0000259" key="1">
    <source>
        <dbReference type="Pfam" id="PF11706"/>
    </source>
</evidence>
<dbReference type="Pfam" id="PF11706">
    <property type="entry name" value="zf-CGNR"/>
    <property type="match status" value="1"/>
</dbReference>
<protein>
    <submittedName>
        <fullName evidence="2">CGNR zinc finger domain-containing protein</fullName>
    </submittedName>
</protein>
<accession>A0ABN2R7D0</accession>
<dbReference type="InterPro" id="IPR021005">
    <property type="entry name" value="Znf_CGNR"/>
</dbReference>
<name>A0ABN2R7D0_9MICO</name>
<feature type="domain" description="Zinc finger CGNR" evidence="1">
    <location>
        <begin position="140"/>
        <end position="182"/>
    </location>
</feature>
<dbReference type="InterPro" id="IPR023286">
    <property type="entry name" value="ABATE_dom_sf"/>
</dbReference>
<evidence type="ECO:0000313" key="3">
    <source>
        <dbReference type="Proteomes" id="UP001500013"/>
    </source>
</evidence>
<dbReference type="Pfam" id="PF07336">
    <property type="entry name" value="ABATE"/>
    <property type="match status" value="1"/>
</dbReference>
<dbReference type="RefSeq" id="WP_344057243.1">
    <property type="nucleotide sequence ID" value="NZ_BAAAPU010000001.1"/>
</dbReference>
<evidence type="ECO:0000313" key="2">
    <source>
        <dbReference type="EMBL" id="GAA1964485.1"/>
    </source>
</evidence>
<dbReference type="EMBL" id="BAAAPU010000001">
    <property type="protein sequence ID" value="GAA1964485.1"/>
    <property type="molecule type" value="Genomic_DNA"/>
</dbReference>